<name>A0A4E0RIH6_FASHE</name>
<feature type="domain" description="Cadherin" evidence="12">
    <location>
        <begin position="347"/>
        <end position="425"/>
    </location>
</feature>
<feature type="compositionally biased region" description="Low complexity" evidence="9">
    <location>
        <begin position="1390"/>
        <end position="1407"/>
    </location>
</feature>
<feature type="domain" description="Cadherin" evidence="12">
    <location>
        <begin position="926"/>
        <end position="1032"/>
    </location>
</feature>
<dbReference type="SMART" id="SM00112">
    <property type="entry name" value="CA"/>
    <property type="match status" value="6"/>
</dbReference>
<feature type="chain" id="PRO_5020031341" evidence="11">
    <location>
        <begin position="34"/>
        <end position="1407"/>
    </location>
</feature>
<evidence type="ECO:0000256" key="9">
    <source>
        <dbReference type="SAM" id="MobiDB-lite"/>
    </source>
</evidence>
<dbReference type="InterPro" id="IPR015919">
    <property type="entry name" value="Cadherin-like_sf"/>
</dbReference>
<feature type="transmembrane region" description="Helical" evidence="10">
    <location>
        <begin position="1121"/>
        <end position="1146"/>
    </location>
</feature>
<keyword evidence="7" id="KW-0325">Glycoprotein</keyword>
<evidence type="ECO:0000256" key="6">
    <source>
        <dbReference type="ARBA" id="ARBA00023136"/>
    </source>
</evidence>
<comment type="subcellular location">
    <subcellularLocation>
        <location evidence="1">Membrane</location>
        <topology evidence="1">Single-pass membrane protein</topology>
    </subcellularLocation>
</comment>
<dbReference type="PRINTS" id="PR00205">
    <property type="entry name" value="CADHERIN"/>
</dbReference>
<evidence type="ECO:0000256" key="5">
    <source>
        <dbReference type="ARBA" id="ARBA00022989"/>
    </source>
</evidence>
<feature type="domain" description="Cadherin" evidence="12">
    <location>
        <begin position="684"/>
        <end position="815"/>
    </location>
</feature>
<dbReference type="Proteomes" id="UP000230066">
    <property type="component" value="Unassembled WGS sequence"/>
</dbReference>
<evidence type="ECO:0000256" key="2">
    <source>
        <dbReference type="ARBA" id="ARBA00022692"/>
    </source>
</evidence>
<feature type="domain" description="Cadherin" evidence="12">
    <location>
        <begin position="74"/>
        <end position="206"/>
    </location>
</feature>
<gene>
    <name evidence="13" type="ORF">D915_002013</name>
</gene>
<sequence>MHSKFITRLTWNFSVHLLVILHHLLNNLCKQQAAPSNRIFHANFLEEQPTDTRIIDINKQLQLGSSAPINYSQFAIVASNPVVSRFMYIHHQTGVLLSSKKIDRDILCNMFKFCCSNSDPEHRTDAGSPIFPKFRRTADICQFVFRVIFKASSTKSSVLFGSLSKSEETGPNTTHSGSDYLNIIDRTDYCTVVVNIIDINDNVPRFVLAREADTHLYQTAVSGSLRSLSLEPVTSVELSVSELAGVGTCFKLPVAIDEDSSPYSIQEYRMDKILPSDFIAFERKNNNQTTPKYFLESEPIFGLVQHTCDHLIWTNQVYTIGQADAMHHSTGKLTHSEGWGPNTKSVVQTNDLYLQLMNKLDRESREEYWLKILALDGPIDSTFALQAPIDSGRQSSVFRRHTGTLLIRIQVLDENDNDPQVPPEVEFQVLENARIGTVVGVISATDQDLGDFGHVHYRLEVDGRRSTDLPPFTINPTTGTITVSRPLDADRMSEESQGRHQFRVICADSAPTGQQRSALTKVTVRLVNVNDETPQIKVVDLQSRSNPPRPTVAENQPPGQLVAFVTASDADSGIHGVISCRVSNNKFQLEIINSGTSDPFQPSAFSEPASVSVMDSFLPAGIKAANEIEFQLVTRVSLDREQSAMEPVEIICTDQAMVATDVRTGRVSFNILILDENDNDPQFTTDKIRLRIMENSPVNQMIAVLNATDADQSAALSTGGKSWHGLTYLPTSHEYLSLEHGSGTRLTYALDPEGDKYFRLDAHTGALYSRVEFDRELTEHLNFNVTVFDGGHPPRNVTAQVHLIVIDENDNPPQFEQELYEIELLESVPIGQLVATVYATDPDSGLNAEVIYQMEDLLGIAQRYFKLDSRNGTLRLHTLLDREKQNGFTFRVFAFDRGVPKQSAFCTVNVRVVDVNDNAPQFVYPTQKNHTIYASAFTPPGIPLVKLTAVDPDEGDNAQLSFHLDGDPAHLRIFHLDDKTGELSLLAANDPLELVSTYQLHLRVSDAGTPSLSGHARISIVLTKNAHTFSKYDMHSKLSDRPLDGSLEETEQLSTGKSGSLNRSGAGEILTRMDSIDSRFDEHLNNYYQSQPMDGTTISEGANKWKVGPTHIASYFSSERALIIIICLIALSAVIAFLFLVAILIVRRKSVSTSSSTQSENTQVVPRIVNTCAQTPWFDSSKSSSTPSASFTSNKAWLIPSAEKTYSPTAQSTMDYVQRGLCSPLPSDFQDTLELGRGSEQGNNQLCNEIMAKTLDSHRLRPNRLEIGACQCTPCVLLSANDLSSRKNLHRTEDHLSYRCASADSAGSSPGGFMDVPLQRTYQTIDERERVKRRGIDQPFKKRTETHMLTPRVTFAETDPAYQDLQFATVRDPPGPLELPEIRSMSSIPSSTTAQTNSSQQASTRNV</sequence>
<dbReference type="CDD" id="cd11304">
    <property type="entry name" value="Cadherin_repeat"/>
    <property type="match status" value="6"/>
</dbReference>
<dbReference type="InterPro" id="IPR050174">
    <property type="entry name" value="Protocadherin/Cadherin-CA"/>
</dbReference>
<evidence type="ECO:0000256" key="10">
    <source>
        <dbReference type="SAM" id="Phobius"/>
    </source>
</evidence>
<evidence type="ECO:0000256" key="11">
    <source>
        <dbReference type="SAM" id="SignalP"/>
    </source>
</evidence>
<keyword evidence="6 10" id="KW-0472">Membrane</keyword>
<dbReference type="SUPFAM" id="SSF49313">
    <property type="entry name" value="Cadherin-like"/>
    <property type="match status" value="6"/>
</dbReference>
<evidence type="ECO:0000313" key="13">
    <source>
        <dbReference type="EMBL" id="THD27235.1"/>
    </source>
</evidence>
<dbReference type="Gene3D" id="2.60.40.60">
    <property type="entry name" value="Cadherins"/>
    <property type="match status" value="7"/>
</dbReference>
<proteinExistence type="predicted"/>
<evidence type="ECO:0000313" key="14">
    <source>
        <dbReference type="Proteomes" id="UP000230066"/>
    </source>
</evidence>
<dbReference type="PROSITE" id="PS50268">
    <property type="entry name" value="CADHERIN_2"/>
    <property type="match status" value="7"/>
</dbReference>
<evidence type="ECO:0000256" key="7">
    <source>
        <dbReference type="ARBA" id="ARBA00023180"/>
    </source>
</evidence>
<dbReference type="EMBL" id="JXXN02000487">
    <property type="protein sequence ID" value="THD27235.1"/>
    <property type="molecule type" value="Genomic_DNA"/>
</dbReference>
<evidence type="ECO:0000256" key="4">
    <source>
        <dbReference type="ARBA" id="ARBA00022837"/>
    </source>
</evidence>
<dbReference type="GO" id="GO:0005886">
    <property type="term" value="C:plasma membrane"/>
    <property type="evidence" value="ECO:0007669"/>
    <property type="project" value="InterPro"/>
</dbReference>
<keyword evidence="5 10" id="KW-1133">Transmembrane helix</keyword>
<comment type="caution">
    <text evidence="13">The sequence shown here is derived from an EMBL/GenBank/DDBJ whole genome shotgun (WGS) entry which is preliminary data.</text>
</comment>
<evidence type="ECO:0000256" key="3">
    <source>
        <dbReference type="ARBA" id="ARBA00022737"/>
    </source>
</evidence>
<dbReference type="PROSITE" id="PS00232">
    <property type="entry name" value="CADHERIN_1"/>
    <property type="match status" value="5"/>
</dbReference>
<evidence type="ECO:0000256" key="8">
    <source>
        <dbReference type="PROSITE-ProRule" id="PRU00043"/>
    </source>
</evidence>
<feature type="domain" description="Cadherin" evidence="12">
    <location>
        <begin position="544"/>
        <end position="683"/>
    </location>
</feature>
<accession>A0A4E0RIH6</accession>
<dbReference type="GO" id="GO:0007156">
    <property type="term" value="P:homophilic cell adhesion via plasma membrane adhesion molecules"/>
    <property type="evidence" value="ECO:0007669"/>
    <property type="project" value="InterPro"/>
</dbReference>
<dbReference type="PANTHER" id="PTHR24028">
    <property type="entry name" value="CADHERIN-87A"/>
    <property type="match status" value="1"/>
</dbReference>
<keyword evidence="3" id="KW-0677">Repeat</keyword>
<evidence type="ECO:0000256" key="1">
    <source>
        <dbReference type="ARBA" id="ARBA00004167"/>
    </source>
</evidence>
<feature type="domain" description="Cadherin" evidence="12">
    <location>
        <begin position="816"/>
        <end position="922"/>
    </location>
</feature>
<keyword evidence="11" id="KW-0732">Signal</keyword>
<dbReference type="PANTHER" id="PTHR24028:SF146">
    <property type="entry name" value="CADHERIN 96CB, ISOFORM D-RELATED"/>
    <property type="match status" value="1"/>
</dbReference>
<feature type="region of interest" description="Disordered" evidence="9">
    <location>
        <begin position="1369"/>
        <end position="1407"/>
    </location>
</feature>
<dbReference type="GO" id="GO:0005509">
    <property type="term" value="F:calcium ion binding"/>
    <property type="evidence" value="ECO:0007669"/>
    <property type="project" value="UniProtKB-UniRule"/>
</dbReference>
<reference evidence="13" key="1">
    <citation type="submission" date="2019-03" db="EMBL/GenBank/DDBJ databases">
        <title>Improved annotation for the trematode Fasciola hepatica.</title>
        <authorList>
            <person name="Choi Y.-J."/>
            <person name="Martin J."/>
            <person name="Mitreva M."/>
        </authorList>
    </citation>
    <scope>NUCLEOTIDE SEQUENCE [LARGE SCALE GENOMIC DNA]</scope>
</reference>
<feature type="signal peptide" evidence="11">
    <location>
        <begin position="1"/>
        <end position="33"/>
    </location>
</feature>
<evidence type="ECO:0000259" key="12">
    <source>
        <dbReference type="PROSITE" id="PS50268"/>
    </source>
</evidence>
<keyword evidence="2 10" id="KW-0812">Transmembrane</keyword>
<dbReference type="Pfam" id="PF00028">
    <property type="entry name" value="Cadherin"/>
    <property type="match status" value="3"/>
</dbReference>
<protein>
    <submittedName>
        <fullName evidence="13">Protocadherin-7</fullName>
    </submittedName>
</protein>
<dbReference type="FunFam" id="2.60.40.60:FF:000020">
    <property type="entry name" value="Dachsous cadherin-related 1b"/>
    <property type="match status" value="1"/>
</dbReference>
<keyword evidence="14" id="KW-1185">Reference proteome</keyword>
<dbReference type="InterPro" id="IPR002126">
    <property type="entry name" value="Cadherin-like_dom"/>
</dbReference>
<organism evidence="13 14">
    <name type="scientific">Fasciola hepatica</name>
    <name type="common">Liver fluke</name>
    <dbReference type="NCBI Taxonomy" id="6192"/>
    <lineage>
        <taxon>Eukaryota</taxon>
        <taxon>Metazoa</taxon>
        <taxon>Spiralia</taxon>
        <taxon>Lophotrochozoa</taxon>
        <taxon>Platyhelminthes</taxon>
        <taxon>Trematoda</taxon>
        <taxon>Digenea</taxon>
        <taxon>Plagiorchiida</taxon>
        <taxon>Echinostomata</taxon>
        <taxon>Echinostomatoidea</taxon>
        <taxon>Fasciolidae</taxon>
        <taxon>Fasciola</taxon>
    </lineage>
</organism>
<feature type="domain" description="Cadherin" evidence="12">
    <location>
        <begin position="421"/>
        <end position="536"/>
    </location>
</feature>
<dbReference type="InterPro" id="IPR020894">
    <property type="entry name" value="Cadherin_CS"/>
</dbReference>
<keyword evidence="4 8" id="KW-0106">Calcium</keyword>